<evidence type="ECO:0000256" key="1">
    <source>
        <dbReference type="SAM" id="SignalP"/>
    </source>
</evidence>
<reference evidence="2 3" key="1">
    <citation type="submission" date="2016-02" db="EMBL/GenBank/DDBJ databases">
        <title>Genome sequencing of a beta-galactosidase producing bacteria Rhizobium sp. 59.</title>
        <authorList>
            <person name="Wang D."/>
            <person name="Kot W."/>
            <person name="Qin Y."/>
            <person name="Hansen L."/>
            <person name="Naqvi K."/>
            <person name="Rensing C."/>
        </authorList>
    </citation>
    <scope>NUCLEOTIDE SEQUENCE [LARGE SCALE GENOMIC DNA]</scope>
    <source>
        <strain evidence="2 3">59</strain>
    </source>
</reference>
<dbReference type="EMBL" id="LSRP01000035">
    <property type="protein sequence ID" value="OJG00189.1"/>
    <property type="molecule type" value="Genomic_DNA"/>
</dbReference>
<feature type="signal peptide" evidence="1">
    <location>
        <begin position="1"/>
        <end position="23"/>
    </location>
</feature>
<comment type="caution">
    <text evidence="2">The sequence shown here is derived from an EMBL/GenBank/DDBJ whole genome shotgun (WGS) entry which is preliminary data.</text>
</comment>
<dbReference type="InterPro" id="IPR021647">
    <property type="entry name" value="CusF_Ec"/>
</dbReference>
<organism evidence="2 3">
    <name type="scientific">Pararhizobium antarcticum</name>
    <dbReference type="NCBI Taxonomy" id="1798805"/>
    <lineage>
        <taxon>Bacteria</taxon>
        <taxon>Pseudomonadati</taxon>
        <taxon>Pseudomonadota</taxon>
        <taxon>Alphaproteobacteria</taxon>
        <taxon>Hyphomicrobiales</taxon>
        <taxon>Rhizobiaceae</taxon>
        <taxon>Rhizobium/Agrobacterium group</taxon>
        <taxon>Pararhizobium</taxon>
    </lineage>
</organism>
<evidence type="ECO:0008006" key="4">
    <source>
        <dbReference type="Google" id="ProtNLM"/>
    </source>
</evidence>
<protein>
    <recommendedName>
        <fullName evidence="4">RND transporter</fullName>
    </recommendedName>
</protein>
<proteinExistence type="predicted"/>
<dbReference type="Pfam" id="PF11604">
    <property type="entry name" value="CusF_Ec"/>
    <property type="match status" value="1"/>
</dbReference>
<evidence type="ECO:0000313" key="2">
    <source>
        <dbReference type="EMBL" id="OJG00189.1"/>
    </source>
</evidence>
<name>A0A657M112_9HYPH</name>
<dbReference type="AlphaFoldDB" id="A0A657M112"/>
<gene>
    <name evidence="2" type="ORF">AX760_10690</name>
</gene>
<keyword evidence="3" id="KW-1185">Reference proteome</keyword>
<dbReference type="Proteomes" id="UP000182661">
    <property type="component" value="Unassembled WGS sequence"/>
</dbReference>
<dbReference type="OrthoDB" id="7371803at2"/>
<sequence>MKSIIRFASATLLAVALASGAFATEFTKGTVKKVDAKAKKVTIIHEELKSLEMPAMTMVFRVKDDAMLEKMKEGASIEFVAERVEGKITVTDLK</sequence>
<dbReference type="RefSeq" id="WP_071831555.1">
    <property type="nucleotide sequence ID" value="NZ_LSRP01000035.1"/>
</dbReference>
<dbReference type="Gene3D" id="2.40.50.320">
    <property type="entry name" value="Copper binding periplasmic protein CusF"/>
    <property type="match status" value="1"/>
</dbReference>
<evidence type="ECO:0000313" key="3">
    <source>
        <dbReference type="Proteomes" id="UP000182661"/>
    </source>
</evidence>
<dbReference type="InterPro" id="IPR042230">
    <property type="entry name" value="CusF_sf"/>
</dbReference>
<feature type="chain" id="PRO_5024831546" description="RND transporter" evidence="1">
    <location>
        <begin position="24"/>
        <end position="94"/>
    </location>
</feature>
<keyword evidence="1" id="KW-0732">Signal</keyword>
<accession>A0A657M112</accession>